<dbReference type="InterPro" id="IPR011527">
    <property type="entry name" value="ABC1_TM_dom"/>
</dbReference>
<dbReference type="Gene3D" id="1.20.1560.10">
    <property type="entry name" value="ABC transporter type 1, transmembrane domain"/>
    <property type="match status" value="1"/>
</dbReference>
<dbReference type="CDD" id="cd18570">
    <property type="entry name" value="ABC_6TM_PCAT1_LagD_like"/>
    <property type="match status" value="1"/>
</dbReference>
<dbReference type="PANTHER" id="PTHR43394">
    <property type="entry name" value="ATP-DEPENDENT PERMEASE MDL1, MITOCHONDRIAL"/>
    <property type="match status" value="1"/>
</dbReference>
<dbReference type="InterPro" id="IPR005074">
    <property type="entry name" value="Peptidase_C39"/>
</dbReference>
<sequence>MVSIKVKQHDIKDCGAACLASIGNHYKIHLPIAKIRQLASTDLRGTNVLGMIQAAEKMGFSAKGVKGGIDAIPKIPTPTIAHVILKNQYHHFVVIYKVGKKSIEVMDPALGKLINYSNDEFKEIWSGVLILIAPSEQFKVYSETVSPYKRFWDLVQPHKFTLFQSIVGALLYTVLGLSMSIYIQKITDNVIVDGNRNLLHLLSVGMLLIICIQAFLGSKKSIFIIKSGQLMDAHLILGYYKHLLHLPQRFFDTMRIGEITSRINDAVKIRNFINETAIEVILNLFVVLFSFALMFTYYWKLAIIMLLVIPLYLFIYLIMNRLNKKVERAIMEDAAELETQIVESISQIRAVKEFGLEASMNQKSENRFVKLLFSGIKSGYNSIFAGTSTFLLASCFTVVLMWVGAGYVLDRQITTGELFSFYALIGFFTGPIASLIGSNKSIQNALISADRLFEIMDLEREKMENKIDLDRESTGNIIFDQVHFSYGTRVDVFKDLSLTIEKGKMTAIVGESGSGKSSLFSIIQGLYPIREGRVKIGEIDLAQINPQSLRTLIVSVPQNIQLFSGNVIENIAIGDPMPDIKRVITLCQELGISDFIEKIPTSYETPLGENGTMLSGGQKQRIAIARALYRDPEILLLDEATSALDSHSEQVIQQVFEKYRKKGKTIIVIAHRHSTIIHADHIILLDGGKIVEQGSHFELMECDGKYTKLMTSQNQTHLIQY</sequence>
<dbReference type="Gene3D" id="3.90.70.10">
    <property type="entry name" value="Cysteine proteinases"/>
    <property type="match status" value="1"/>
</dbReference>
<dbReference type="PROSITE" id="PS50929">
    <property type="entry name" value="ABC_TM1F"/>
    <property type="match status" value="1"/>
</dbReference>
<dbReference type="RefSeq" id="WP_406800364.1">
    <property type="nucleotide sequence ID" value="NZ_JBEWZF010000002.1"/>
</dbReference>
<evidence type="ECO:0000256" key="3">
    <source>
        <dbReference type="ARBA" id="ARBA00022741"/>
    </source>
</evidence>
<keyword evidence="4" id="KW-0378">Hydrolase</keyword>
<dbReference type="InterPro" id="IPR027417">
    <property type="entry name" value="P-loop_NTPase"/>
</dbReference>
<feature type="transmembrane region" description="Helical" evidence="8">
    <location>
        <begin position="383"/>
        <end position="407"/>
    </location>
</feature>
<evidence type="ECO:0000313" key="13">
    <source>
        <dbReference type="Proteomes" id="UP001623553"/>
    </source>
</evidence>
<proteinExistence type="predicted"/>
<keyword evidence="7 8" id="KW-0472">Membrane</keyword>
<dbReference type="Pfam" id="PF03412">
    <property type="entry name" value="Peptidase_C39"/>
    <property type="match status" value="1"/>
</dbReference>
<keyword evidence="13" id="KW-1185">Reference proteome</keyword>
<dbReference type="EMBL" id="JBEWZF010000002">
    <property type="protein sequence ID" value="MFL0298556.1"/>
    <property type="molecule type" value="Genomic_DNA"/>
</dbReference>
<feature type="transmembrane region" description="Helical" evidence="8">
    <location>
        <begin position="198"/>
        <end position="216"/>
    </location>
</feature>
<evidence type="ECO:0000256" key="1">
    <source>
        <dbReference type="ARBA" id="ARBA00004651"/>
    </source>
</evidence>
<comment type="caution">
    <text evidence="12">The sequence shown here is derived from an EMBL/GenBank/DDBJ whole genome shotgun (WGS) entry which is preliminary data.</text>
</comment>
<dbReference type="Pfam" id="PF00664">
    <property type="entry name" value="ABC_membrane"/>
    <property type="match status" value="1"/>
</dbReference>
<protein>
    <submittedName>
        <fullName evidence="12">Peptidase domain-containing ABC transporter</fullName>
    </submittedName>
</protein>
<evidence type="ECO:0000259" key="11">
    <source>
        <dbReference type="PROSITE" id="PS50990"/>
    </source>
</evidence>
<keyword evidence="2 8" id="KW-0812">Transmembrane</keyword>
<reference evidence="12 13" key="1">
    <citation type="submission" date="2024-07" db="EMBL/GenBank/DDBJ databases">
        <authorList>
            <person name="Pitt A."/>
            <person name="Hahn M.W."/>
        </authorList>
    </citation>
    <scope>NUCLEOTIDE SEQUENCE [LARGE SCALE GENOMIC DNA]</scope>
    <source>
        <strain evidence="12 13">2-BAHN-186B</strain>
    </source>
</reference>
<evidence type="ECO:0000256" key="7">
    <source>
        <dbReference type="ARBA" id="ARBA00023136"/>
    </source>
</evidence>
<name>A0ABW8U1H2_9BACT</name>
<keyword evidence="3" id="KW-0547">Nucleotide-binding</keyword>
<accession>A0ABW8U1H2</accession>
<evidence type="ECO:0000256" key="5">
    <source>
        <dbReference type="ARBA" id="ARBA00022840"/>
    </source>
</evidence>
<evidence type="ECO:0000259" key="9">
    <source>
        <dbReference type="PROSITE" id="PS50893"/>
    </source>
</evidence>
<evidence type="ECO:0000256" key="2">
    <source>
        <dbReference type="ARBA" id="ARBA00022692"/>
    </source>
</evidence>
<dbReference type="SUPFAM" id="SSF52540">
    <property type="entry name" value="P-loop containing nucleoside triphosphate hydrolases"/>
    <property type="match status" value="1"/>
</dbReference>
<dbReference type="Pfam" id="PF00005">
    <property type="entry name" value="ABC_tran"/>
    <property type="match status" value="1"/>
</dbReference>
<dbReference type="Gene3D" id="3.40.50.300">
    <property type="entry name" value="P-loop containing nucleotide triphosphate hydrolases"/>
    <property type="match status" value="1"/>
</dbReference>
<gene>
    <name evidence="12" type="ORF">AAE961_06720</name>
</gene>
<feature type="transmembrane region" description="Helical" evidence="8">
    <location>
        <begin position="277"/>
        <end position="295"/>
    </location>
</feature>
<feature type="transmembrane region" description="Helical" evidence="8">
    <location>
        <begin position="160"/>
        <end position="183"/>
    </location>
</feature>
<keyword evidence="6 8" id="KW-1133">Transmembrane helix</keyword>
<evidence type="ECO:0000259" key="10">
    <source>
        <dbReference type="PROSITE" id="PS50929"/>
    </source>
</evidence>
<dbReference type="InterPro" id="IPR003439">
    <property type="entry name" value="ABC_transporter-like_ATP-bd"/>
</dbReference>
<organism evidence="12 13">
    <name type="scientific">Aquirufa novilacunae</name>
    <dbReference type="NCBI Taxonomy" id="3139305"/>
    <lineage>
        <taxon>Bacteria</taxon>
        <taxon>Pseudomonadati</taxon>
        <taxon>Bacteroidota</taxon>
        <taxon>Cytophagia</taxon>
        <taxon>Cytophagales</taxon>
        <taxon>Flectobacillaceae</taxon>
        <taxon>Aquirufa</taxon>
    </lineage>
</organism>
<feature type="transmembrane region" description="Helical" evidence="8">
    <location>
        <begin position="301"/>
        <end position="319"/>
    </location>
</feature>
<dbReference type="SMART" id="SM00382">
    <property type="entry name" value="AAA"/>
    <property type="match status" value="1"/>
</dbReference>
<feature type="domain" description="Peptidase C39" evidence="11">
    <location>
        <begin position="8"/>
        <end position="132"/>
    </location>
</feature>
<dbReference type="InterPro" id="IPR017871">
    <property type="entry name" value="ABC_transporter-like_CS"/>
</dbReference>
<dbReference type="InterPro" id="IPR036640">
    <property type="entry name" value="ABC1_TM_sf"/>
</dbReference>
<dbReference type="PANTHER" id="PTHR43394:SF1">
    <property type="entry name" value="ATP-BINDING CASSETTE SUB-FAMILY B MEMBER 10, MITOCHONDRIAL"/>
    <property type="match status" value="1"/>
</dbReference>
<dbReference type="PROSITE" id="PS50893">
    <property type="entry name" value="ABC_TRANSPORTER_2"/>
    <property type="match status" value="1"/>
</dbReference>
<feature type="transmembrane region" description="Helical" evidence="8">
    <location>
        <begin position="419"/>
        <end position="437"/>
    </location>
</feature>
<dbReference type="Proteomes" id="UP001623553">
    <property type="component" value="Unassembled WGS sequence"/>
</dbReference>
<keyword evidence="5" id="KW-0067">ATP-binding</keyword>
<dbReference type="PROSITE" id="PS50990">
    <property type="entry name" value="PEPTIDASE_C39"/>
    <property type="match status" value="1"/>
</dbReference>
<dbReference type="SUPFAM" id="SSF90123">
    <property type="entry name" value="ABC transporter transmembrane region"/>
    <property type="match status" value="1"/>
</dbReference>
<evidence type="ECO:0000256" key="4">
    <source>
        <dbReference type="ARBA" id="ARBA00022801"/>
    </source>
</evidence>
<dbReference type="InterPro" id="IPR003593">
    <property type="entry name" value="AAA+_ATPase"/>
</dbReference>
<feature type="domain" description="ABC transporter" evidence="9">
    <location>
        <begin position="477"/>
        <end position="712"/>
    </location>
</feature>
<evidence type="ECO:0000256" key="6">
    <source>
        <dbReference type="ARBA" id="ARBA00022989"/>
    </source>
</evidence>
<evidence type="ECO:0000256" key="8">
    <source>
        <dbReference type="SAM" id="Phobius"/>
    </source>
</evidence>
<dbReference type="PROSITE" id="PS00211">
    <property type="entry name" value="ABC_TRANSPORTER_1"/>
    <property type="match status" value="1"/>
</dbReference>
<dbReference type="InterPro" id="IPR039421">
    <property type="entry name" value="Type_1_exporter"/>
</dbReference>
<dbReference type="CDD" id="cd02418">
    <property type="entry name" value="Peptidase_C39B"/>
    <property type="match status" value="1"/>
</dbReference>
<evidence type="ECO:0000313" key="12">
    <source>
        <dbReference type="EMBL" id="MFL0298556.1"/>
    </source>
</evidence>
<feature type="domain" description="ABC transmembrane type-1" evidence="10">
    <location>
        <begin position="165"/>
        <end position="444"/>
    </location>
</feature>
<comment type="subcellular location">
    <subcellularLocation>
        <location evidence="1">Cell membrane</location>
        <topology evidence="1">Multi-pass membrane protein</topology>
    </subcellularLocation>
</comment>